<evidence type="ECO:0000313" key="2">
    <source>
        <dbReference type="EMBL" id="KAJ5071567.1"/>
    </source>
</evidence>
<accession>A0A9Q0LET5</accession>
<dbReference type="PANTHER" id="PTHR14336">
    <property type="entry name" value="TANDEM PH DOMAIN CONTAINING PROTEIN"/>
    <property type="match status" value="1"/>
</dbReference>
<feature type="domain" description="PH" evidence="1">
    <location>
        <begin position="8"/>
        <end position="114"/>
    </location>
</feature>
<dbReference type="EMBL" id="JAPDFW010000087">
    <property type="protein sequence ID" value="KAJ5071567.1"/>
    <property type="molecule type" value="Genomic_DNA"/>
</dbReference>
<dbReference type="Pfam" id="PF00169">
    <property type="entry name" value="PH"/>
    <property type="match status" value="1"/>
</dbReference>
<comment type="caution">
    <text evidence="2">The sequence shown here is derived from an EMBL/GenBank/DDBJ whole genome shotgun (WGS) entry which is preliminary data.</text>
</comment>
<evidence type="ECO:0000259" key="1">
    <source>
        <dbReference type="PROSITE" id="PS50003"/>
    </source>
</evidence>
<proteinExistence type="predicted"/>
<gene>
    <name evidence="2" type="ORF">M0811_10199</name>
</gene>
<protein>
    <submittedName>
        <fullName evidence="2">Sesquipedalian</fullName>
    </submittedName>
</protein>
<evidence type="ECO:0000313" key="3">
    <source>
        <dbReference type="Proteomes" id="UP001149090"/>
    </source>
</evidence>
<keyword evidence="3" id="KW-1185">Reference proteome</keyword>
<dbReference type="PROSITE" id="PS50003">
    <property type="entry name" value="PH_DOMAIN"/>
    <property type="match status" value="1"/>
</dbReference>
<dbReference type="OrthoDB" id="185175at2759"/>
<organism evidence="2 3">
    <name type="scientific">Anaeramoeba ignava</name>
    <name type="common">Anaerobic marine amoeba</name>
    <dbReference type="NCBI Taxonomy" id="1746090"/>
    <lineage>
        <taxon>Eukaryota</taxon>
        <taxon>Metamonada</taxon>
        <taxon>Anaeramoebidae</taxon>
        <taxon>Anaeramoeba</taxon>
    </lineage>
</organism>
<dbReference type="InterPro" id="IPR051707">
    <property type="entry name" value="PI-Interact_SigTrans_Reg"/>
</dbReference>
<dbReference type="SUPFAM" id="SSF50729">
    <property type="entry name" value="PH domain-like"/>
    <property type="match status" value="1"/>
</dbReference>
<sequence length="240" mass="28496">MSGIDDKEIYCEGWGVKEGHFVKSWQRRFFVLRGYTVLYFSNKPVHATSGNIVGTPKGSFNVYKANIKIIKNKKKKKKANCLKIKLIKGVKYYIAFPSEDEVESWRYIIKRVSKGEKPPKVNEINEHKKQRKMMKHPQMNQPQMMNQQTYQQQQMMYQQPQMMYSNPNQMMYSNPNPNQMMYSNQNQNQMMYSNPNQNQMMYSNQNQMMFQNQNPKSKSNSKSNDVSKIQIKIQIQLKIK</sequence>
<dbReference type="SMART" id="SM00233">
    <property type="entry name" value="PH"/>
    <property type="match status" value="1"/>
</dbReference>
<name>A0A9Q0LET5_ANAIG</name>
<dbReference type="AlphaFoldDB" id="A0A9Q0LET5"/>
<dbReference type="InterPro" id="IPR001849">
    <property type="entry name" value="PH_domain"/>
</dbReference>
<dbReference type="Proteomes" id="UP001149090">
    <property type="component" value="Unassembled WGS sequence"/>
</dbReference>
<dbReference type="CDD" id="cd00821">
    <property type="entry name" value="PH"/>
    <property type="match status" value="1"/>
</dbReference>
<dbReference type="Gene3D" id="2.30.29.30">
    <property type="entry name" value="Pleckstrin-homology domain (PH domain)/Phosphotyrosine-binding domain (PTB)"/>
    <property type="match status" value="1"/>
</dbReference>
<dbReference type="InterPro" id="IPR011993">
    <property type="entry name" value="PH-like_dom_sf"/>
</dbReference>
<reference evidence="2" key="1">
    <citation type="submission" date="2022-10" db="EMBL/GenBank/DDBJ databases">
        <title>Novel sulphate-reducing endosymbionts in the free-living metamonad Anaeramoeba.</title>
        <authorList>
            <person name="Jerlstrom-Hultqvist J."/>
            <person name="Cepicka I."/>
            <person name="Gallot-Lavallee L."/>
            <person name="Salas-Leiva D."/>
            <person name="Curtis B.A."/>
            <person name="Zahonova K."/>
            <person name="Pipaliya S."/>
            <person name="Dacks J."/>
            <person name="Roger A.J."/>
        </authorList>
    </citation>
    <scope>NUCLEOTIDE SEQUENCE</scope>
    <source>
        <strain evidence="2">BMAN</strain>
    </source>
</reference>